<accession>A0ACB9F8I7</accession>
<evidence type="ECO:0000313" key="1">
    <source>
        <dbReference type="EMBL" id="KAI3767206.1"/>
    </source>
</evidence>
<dbReference type="EMBL" id="CM042011">
    <property type="protein sequence ID" value="KAI3767206.1"/>
    <property type="molecule type" value="Genomic_DNA"/>
</dbReference>
<sequence length="111" mass="12532">MPASSSKSVTSLTFQSSTDADLFGGRIGARVSQTPDSFVDDLLNHLKSQLPKPYDPINNYLSPRPKFLQYNPDQRRKILVLQENEESVEEGEDNVNKEGEREEEGESDDEE</sequence>
<name>A0ACB9F8I7_CICIN</name>
<keyword evidence="2" id="KW-1185">Reference proteome</keyword>
<evidence type="ECO:0000313" key="2">
    <source>
        <dbReference type="Proteomes" id="UP001055811"/>
    </source>
</evidence>
<reference evidence="1 2" key="2">
    <citation type="journal article" date="2022" name="Mol. Ecol. Resour.">
        <title>The genomes of chicory, endive, great burdock and yacon provide insights into Asteraceae paleo-polyploidization history and plant inulin production.</title>
        <authorList>
            <person name="Fan W."/>
            <person name="Wang S."/>
            <person name="Wang H."/>
            <person name="Wang A."/>
            <person name="Jiang F."/>
            <person name="Liu H."/>
            <person name="Zhao H."/>
            <person name="Xu D."/>
            <person name="Zhang Y."/>
        </authorList>
    </citation>
    <scope>NUCLEOTIDE SEQUENCE [LARGE SCALE GENOMIC DNA]</scope>
    <source>
        <strain evidence="2">cv. Punajuju</strain>
        <tissue evidence="1">Leaves</tissue>
    </source>
</reference>
<proteinExistence type="predicted"/>
<comment type="caution">
    <text evidence="1">The sequence shown here is derived from an EMBL/GenBank/DDBJ whole genome shotgun (WGS) entry which is preliminary data.</text>
</comment>
<reference evidence="2" key="1">
    <citation type="journal article" date="2022" name="Mol. Ecol. Resour.">
        <title>The genomes of chicory, endive, great burdock and yacon provide insights into Asteraceae palaeo-polyploidization history and plant inulin production.</title>
        <authorList>
            <person name="Fan W."/>
            <person name="Wang S."/>
            <person name="Wang H."/>
            <person name="Wang A."/>
            <person name="Jiang F."/>
            <person name="Liu H."/>
            <person name="Zhao H."/>
            <person name="Xu D."/>
            <person name="Zhang Y."/>
        </authorList>
    </citation>
    <scope>NUCLEOTIDE SEQUENCE [LARGE SCALE GENOMIC DNA]</scope>
    <source>
        <strain evidence="2">cv. Punajuju</strain>
    </source>
</reference>
<protein>
    <submittedName>
        <fullName evidence="1">Uncharacterized protein</fullName>
    </submittedName>
</protein>
<gene>
    <name evidence="1" type="ORF">L2E82_17294</name>
</gene>
<dbReference type="Proteomes" id="UP001055811">
    <property type="component" value="Linkage Group LG03"/>
</dbReference>
<organism evidence="1 2">
    <name type="scientific">Cichorium intybus</name>
    <name type="common">Chicory</name>
    <dbReference type="NCBI Taxonomy" id="13427"/>
    <lineage>
        <taxon>Eukaryota</taxon>
        <taxon>Viridiplantae</taxon>
        <taxon>Streptophyta</taxon>
        <taxon>Embryophyta</taxon>
        <taxon>Tracheophyta</taxon>
        <taxon>Spermatophyta</taxon>
        <taxon>Magnoliopsida</taxon>
        <taxon>eudicotyledons</taxon>
        <taxon>Gunneridae</taxon>
        <taxon>Pentapetalae</taxon>
        <taxon>asterids</taxon>
        <taxon>campanulids</taxon>
        <taxon>Asterales</taxon>
        <taxon>Asteraceae</taxon>
        <taxon>Cichorioideae</taxon>
        <taxon>Cichorieae</taxon>
        <taxon>Cichoriinae</taxon>
        <taxon>Cichorium</taxon>
    </lineage>
</organism>